<keyword evidence="1 2" id="KW-0963">Cytoplasm</keyword>
<dbReference type="NCBIfam" id="TIGR01562">
    <property type="entry name" value="FdhE"/>
    <property type="match status" value="1"/>
</dbReference>
<dbReference type="PANTHER" id="PTHR37689:SF1">
    <property type="entry name" value="PROTEIN FDHE"/>
    <property type="match status" value="1"/>
</dbReference>
<dbReference type="InterPro" id="IPR024064">
    <property type="entry name" value="FdhE-like_sf"/>
</dbReference>
<dbReference type="HAMAP" id="MF_00611">
    <property type="entry name" value="FdeH"/>
    <property type="match status" value="1"/>
</dbReference>
<comment type="similarity">
    <text evidence="2">Belongs to the FdhE family.</text>
</comment>
<dbReference type="CDD" id="cd16341">
    <property type="entry name" value="FdhE"/>
    <property type="match status" value="1"/>
</dbReference>
<comment type="caution">
    <text evidence="6">The sequence shown here is derived from an EMBL/GenBank/DDBJ whole genome shotgun (WGS) entry which is preliminary data.</text>
</comment>
<feature type="domain" description="FdhE C-terminal" evidence="5">
    <location>
        <begin position="236"/>
        <end position="312"/>
    </location>
</feature>
<dbReference type="AlphaFoldDB" id="A0AAD2J0U9"/>
<dbReference type="Gene3D" id="3.90.1670.10">
    <property type="entry name" value="FdhE-like domain"/>
    <property type="match status" value="1"/>
</dbReference>
<gene>
    <name evidence="2 6" type="primary">fdhE</name>
    <name evidence="6" type="ORF">ERS370000_03339</name>
</gene>
<feature type="domain" description="FdhE N-terminal" evidence="3">
    <location>
        <begin position="26"/>
        <end position="191"/>
    </location>
</feature>
<proteinExistence type="inferred from homology"/>
<dbReference type="EMBL" id="CYTK01000005">
    <property type="protein sequence ID" value="CUJ27202.1"/>
    <property type="molecule type" value="Genomic_DNA"/>
</dbReference>
<dbReference type="PANTHER" id="PTHR37689">
    <property type="entry name" value="PROTEIN FDHE"/>
    <property type="match status" value="1"/>
</dbReference>
<evidence type="ECO:0000259" key="4">
    <source>
        <dbReference type="Pfam" id="PF24859"/>
    </source>
</evidence>
<dbReference type="Pfam" id="PF04216">
    <property type="entry name" value="FdhE_N"/>
    <property type="match status" value="1"/>
</dbReference>
<dbReference type="Pfam" id="PF24859">
    <property type="entry name" value="FdhE_central"/>
    <property type="match status" value="1"/>
</dbReference>
<dbReference type="PIRSF" id="PIRSF018296">
    <property type="entry name" value="Format_dh_formtn"/>
    <property type="match status" value="1"/>
</dbReference>
<dbReference type="Proteomes" id="UP000044098">
    <property type="component" value="Unassembled WGS sequence"/>
</dbReference>
<evidence type="ECO:0000256" key="2">
    <source>
        <dbReference type="HAMAP-Rule" id="MF_00611"/>
    </source>
</evidence>
<name>A0AAD2J0U9_ACHAE</name>
<dbReference type="GO" id="GO:0005829">
    <property type="term" value="C:cytosol"/>
    <property type="evidence" value="ECO:0007669"/>
    <property type="project" value="TreeGrafter"/>
</dbReference>
<comment type="subcellular location">
    <subcellularLocation>
        <location evidence="2">Cytoplasm</location>
    </subcellularLocation>
</comment>
<dbReference type="Pfam" id="PF24860">
    <property type="entry name" value="FdhE_C"/>
    <property type="match status" value="1"/>
</dbReference>
<evidence type="ECO:0000256" key="1">
    <source>
        <dbReference type="ARBA" id="ARBA00022490"/>
    </source>
</evidence>
<evidence type="ECO:0000259" key="3">
    <source>
        <dbReference type="Pfam" id="PF04216"/>
    </source>
</evidence>
<dbReference type="InterPro" id="IPR056774">
    <property type="entry name" value="FdhE_N"/>
</dbReference>
<organism evidence="6 7">
    <name type="scientific">Achromobacter aegrifaciens</name>
    <dbReference type="NCBI Taxonomy" id="1287736"/>
    <lineage>
        <taxon>Bacteria</taxon>
        <taxon>Pseudomonadati</taxon>
        <taxon>Pseudomonadota</taxon>
        <taxon>Betaproteobacteria</taxon>
        <taxon>Burkholderiales</taxon>
        <taxon>Alcaligenaceae</taxon>
        <taxon>Achromobacter</taxon>
    </lineage>
</organism>
<dbReference type="GO" id="GO:0008199">
    <property type="term" value="F:ferric iron binding"/>
    <property type="evidence" value="ECO:0007669"/>
    <property type="project" value="TreeGrafter"/>
</dbReference>
<feature type="domain" description="FdhE central" evidence="4">
    <location>
        <begin position="197"/>
        <end position="235"/>
    </location>
</feature>
<sequence length="322" mass="35231">MFFYLETQVQRILPRGEIEALDHNRIPQVSLPDRASVFATRAARLRQLAADSPVADYLLLMAHLVDAQHRALQDCAAPAASEERISLAQAHGMPPLQAVGWPRDPLWRNILGQLLDHVASAKDVPAEAIEVCAGLRRALTESPESLEDLAEAVLSEQDQGVDGAAAPFVMAALQVYWTDLASRFDEKQLPVASPFGVCPVCASLPVASVVRVGGQFEGYRYLCCSLCATQWHMVRVKCSHCEDVESVAYQAIEGRTPAIKAETCDHCHTYRKIFYQDKDLQVEPVADDLASLMLDVLVGEAGYSRASGNPLLWHGSEPGAEQ</sequence>
<evidence type="ECO:0000313" key="6">
    <source>
        <dbReference type="EMBL" id="CUJ27202.1"/>
    </source>
</evidence>
<dbReference type="InterPro" id="IPR056796">
    <property type="entry name" value="FdhE_C"/>
</dbReference>
<comment type="function">
    <text evidence="2">Necessary for formate dehydrogenase activity.</text>
</comment>
<evidence type="ECO:0000313" key="7">
    <source>
        <dbReference type="Proteomes" id="UP000044098"/>
    </source>
</evidence>
<accession>A0AAD2J0U9</accession>
<reference evidence="6 7" key="1">
    <citation type="submission" date="2015-09" db="EMBL/GenBank/DDBJ databases">
        <authorList>
            <consortium name="Pathogen Informatics"/>
        </authorList>
    </citation>
    <scope>NUCLEOTIDE SEQUENCE [LARGE SCALE GENOMIC DNA]</scope>
    <source>
        <strain evidence="6 7">2789STDY5608625</strain>
    </source>
</reference>
<dbReference type="InterPro" id="IPR006452">
    <property type="entry name" value="Formate_DH_accessory"/>
</dbReference>
<dbReference type="InterPro" id="IPR056797">
    <property type="entry name" value="FdhE_central"/>
</dbReference>
<dbReference type="GO" id="GO:0051604">
    <property type="term" value="P:protein maturation"/>
    <property type="evidence" value="ECO:0007669"/>
    <property type="project" value="TreeGrafter"/>
</dbReference>
<dbReference type="SUPFAM" id="SSF144020">
    <property type="entry name" value="FdhE-like"/>
    <property type="match status" value="1"/>
</dbReference>
<evidence type="ECO:0000259" key="5">
    <source>
        <dbReference type="Pfam" id="PF24860"/>
    </source>
</evidence>
<protein>
    <recommendedName>
        <fullName evidence="2">Protein FdhE homolog</fullName>
    </recommendedName>
</protein>